<dbReference type="Pfam" id="PF07748">
    <property type="entry name" value="Glyco_hydro_38C"/>
    <property type="match status" value="1"/>
</dbReference>
<dbReference type="SMART" id="SM00872">
    <property type="entry name" value="Alpha-mann_mid"/>
    <property type="match status" value="1"/>
</dbReference>
<dbReference type="InterPro" id="IPR011682">
    <property type="entry name" value="Glyco_hydro_38_C"/>
</dbReference>
<evidence type="ECO:0000256" key="1">
    <source>
        <dbReference type="ARBA" id="ARBA00000365"/>
    </source>
</evidence>
<evidence type="ECO:0000256" key="2">
    <source>
        <dbReference type="ARBA" id="ARBA00009792"/>
    </source>
</evidence>
<reference evidence="10 11" key="1">
    <citation type="submission" date="2016-07" db="EMBL/GenBank/DDBJ databases">
        <title>Pervasive Adenine N6-methylation of Active Genes in Fungi.</title>
        <authorList>
            <consortium name="DOE Joint Genome Institute"/>
            <person name="Mondo S.J."/>
            <person name="Dannebaum R.O."/>
            <person name="Kuo R.C."/>
            <person name="Labutti K."/>
            <person name="Haridas S."/>
            <person name="Kuo A."/>
            <person name="Salamov A."/>
            <person name="Ahrendt S.R."/>
            <person name="Lipzen A."/>
            <person name="Sullivan W."/>
            <person name="Andreopoulos W.B."/>
            <person name="Clum A."/>
            <person name="Lindquist E."/>
            <person name="Daum C."/>
            <person name="Ramamoorthy G.K."/>
            <person name="Gryganskyi A."/>
            <person name="Culley D."/>
            <person name="Magnuson J.K."/>
            <person name="James T.Y."/>
            <person name="O'Malley M.A."/>
            <person name="Stajich J.E."/>
            <person name="Spatafora J.W."/>
            <person name="Visel A."/>
            <person name="Grigoriev I.V."/>
        </authorList>
    </citation>
    <scope>NUCLEOTIDE SEQUENCE [LARGE SCALE GENOMIC DNA]</scope>
    <source>
        <strain evidence="10 11">NRRL 2496</strain>
    </source>
</reference>
<dbReference type="Gene3D" id="2.70.98.30">
    <property type="entry name" value="Golgi alpha-mannosidase II, domain 4"/>
    <property type="match status" value="1"/>
</dbReference>
<dbReference type="FunCoup" id="A0A1X2HCG4">
    <property type="interactions" value="74"/>
</dbReference>
<dbReference type="Pfam" id="PF09261">
    <property type="entry name" value="Alpha-mann_mid"/>
    <property type="match status" value="1"/>
</dbReference>
<keyword evidence="5 10" id="KW-0378">Hydrolase</keyword>
<organism evidence="10 11">
    <name type="scientific">Syncephalastrum racemosum</name>
    <name type="common">Filamentous fungus</name>
    <dbReference type="NCBI Taxonomy" id="13706"/>
    <lineage>
        <taxon>Eukaryota</taxon>
        <taxon>Fungi</taxon>
        <taxon>Fungi incertae sedis</taxon>
        <taxon>Mucoromycota</taxon>
        <taxon>Mucoromycotina</taxon>
        <taxon>Mucoromycetes</taxon>
        <taxon>Mucorales</taxon>
        <taxon>Syncephalastraceae</taxon>
        <taxon>Syncephalastrum</taxon>
    </lineage>
</organism>
<evidence type="ECO:0000313" key="11">
    <source>
        <dbReference type="Proteomes" id="UP000242180"/>
    </source>
</evidence>
<evidence type="ECO:0000256" key="7">
    <source>
        <dbReference type="ARBA" id="ARBA00054985"/>
    </source>
</evidence>
<dbReference type="SUPFAM" id="SSF74650">
    <property type="entry name" value="Galactose mutarotase-like"/>
    <property type="match status" value="1"/>
</dbReference>
<dbReference type="GO" id="GO:0009313">
    <property type="term" value="P:oligosaccharide catabolic process"/>
    <property type="evidence" value="ECO:0007669"/>
    <property type="project" value="TreeGrafter"/>
</dbReference>
<comment type="caution">
    <text evidence="10">The sequence shown here is derived from an EMBL/GenBank/DDBJ whole genome shotgun (WGS) entry which is preliminary data.</text>
</comment>
<dbReference type="GO" id="GO:0006013">
    <property type="term" value="P:mannose metabolic process"/>
    <property type="evidence" value="ECO:0007669"/>
    <property type="project" value="InterPro"/>
</dbReference>
<proteinExistence type="inferred from homology"/>
<evidence type="ECO:0000256" key="4">
    <source>
        <dbReference type="ARBA" id="ARBA00022723"/>
    </source>
</evidence>
<dbReference type="GO" id="GO:0046872">
    <property type="term" value="F:metal ion binding"/>
    <property type="evidence" value="ECO:0007669"/>
    <property type="project" value="UniProtKB-KW"/>
</dbReference>
<dbReference type="Gene3D" id="3.20.110.10">
    <property type="entry name" value="Glycoside hydrolase 38, N terminal domain"/>
    <property type="match status" value="1"/>
</dbReference>
<comment type="catalytic activity">
    <reaction evidence="1">
        <text>Hydrolysis of terminal, non-reducing alpha-D-mannose residues in alpha-D-mannosides.</text>
        <dbReference type="EC" id="3.2.1.24"/>
    </reaction>
</comment>
<evidence type="ECO:0000256" key="6">
    <source>
        <dbReference type="ARBA" id="ARBA00023295"/>
    </source>
</evidence>
<evidence type="ECO:0000256" key="5">
    <source>
        <dbReference type="ARBA" id="ARBA00022801"/>
    </source>
</evidence>
<dbReference type="SUPFAM" id="SSF88688">
    <property type="entry name" value="Families 57/38 glycoside transferase middle domain"/>
    <property type="match status" value="1"/>
</dbReference>
<name>A0A1X2HCG4_SYNRA</name>
<dbReference type="PANTHER" id="PTHR46017">
    <property type="entry name" value="ALPHA-MANNOSIDASE 2C1"/>
    <property type="match status" value="1"/>
</dbReference>
<dbReference type="GO" id="GO:0000329">
    <property type="term" value="C:fungal-type vacuole membrane"/>
    <property type="evidence" value="ECO:0007669"/>
    <property type="project" value="TreeGrafter"/>
</dbReference>
<sequence>MLHTLEATHKPPIDATPRVPVNLTHSRVDNFMSDGGIFHSMGIHRALWQDRHSGAPHVVLSVYDVPDLKRITFKEAVAQTFQKVGQHERKYGPSWATHWFKVELTIPDALDGKRAVLQWDMGCEGMVWTTDGIPLQGLTGQNDQARHEFIVTERAKAGQTFTFYIEAACNGMFGVGDSGMVPQPDRHYTIKTADLVSPNYAVQDLYHDLTIIRGIAYDTVQESVRAREALWVVNQCINLFRLENPESVQQCKKITSDFLSVKNGDAKGQHQITAVGNCHIDTAWLWPYDETKRKIARSWSTQVDLMDRYPEYIFTGSQAQQYEWLRELYPPVFEKIQKKEKTGQWEIIGGSWVEHDTNMPSGESLCRQMVLGQRYFEKHFGKRVKIFWLPDSFGYSSQLPQILRLSGCDYFFTQKLSWNNINKFPLSTFWWQGIDGTNILAHLTPADTYTAVVSTSEVYKCVKNHHDLEVSNKSLLCYGHGDGGGGPTPEMIERVRRMKDVDGLPMVKAGSALDFFESLEASERPLQSYNGELYLEFHRGTYTTQGLVKQGNRKSEVLIRDVEMLGVMATVGSASSYSYPLDDLDRIWKLLCLNQFHDCLPGSAIGLAYKDVHKHHREIISDSLKLRHKAQNALLTAVGARVEDGQEAENENVSRAGMVVFNTLSWPRMGVLAVPDKGTSWQGQQSTKDGHELVLVQDVPAMGAAGYEAKGHTVPRIEAKDAAKAYKTDDGSFVLENPNLKAIFNKDGQLIQLTDKNEPDRLPLVPKHSLGNVLQLYEDVPTYWDAWDVEIYHLQKCKTIQGSGNLEIISEGPLKAELRFRQEISDKSHIEQTISLTCVAKRIEFSNFVDWHEAHQFLKTEFVWDILSDHATYEIQYGALRRPTHYNSTVDSAKFEVCGHRFADLSDANYGVALLNNCKYGYATHGNTQRLSLLRSPKGPDENADMGQHHFKYAIYPHRHHFNASNVAQEAMDFNTPLSVRCVRSETPLKNTVVRSLFQVEPNDRIILDHVKLAEDDKGAGKTIIVRLYEAYGGQATAKLTSSLNIREISITNVLEDTLTQKLASDKDGGYQVTLRPFQLLNLKIHL</sequence>
<dbReference type="InterPro" id="IPR037094">
    <property type="entry name" value="Glyco_hydro_38_cen_sf"/>
</dbReference>
<protein>
    <recommendedName>
        <fullName evidence="8">Alpha-mannosidase</fullName>
        <ecNumber evidence="3">3.2.1.24</ecNumber>
    </recommendedName>
</protein>
<comment type="function">
    <text evidence="7">Degrades free oligosaccharides in the vacuole.</text>
</comment>
<dbReference type="GO" id="GO:0030246">
    <property type="term" value="F:carbohydrate binding"/>
    <property type="evidence" value="ECO:0007669"/>
    <property type="project" value="InterPro"/>
</dbReference>
<dbReference type="FunFam" id="3.20.110.10:FF:000002">
    <property type="entry name" value="alpha-mannosidase 2C1 isoform X1"/>
    <property type="match status" value="1"/>
</dbReference>
<dbReference type="InterPro" id="IPR011013">
    <property type="entry name" value="Gal_mutarotase_sf_dom"/>
</dbReference>
<dbReference type="Pfam" id="PF17677">
    <property type="entry name" value="Glyco_hydro38C2"/>
    <property type="match status" value="1"/>
</dbReference>
<dbReference type="Gene3D" id="1.20.1270.50">
    <property type="entry name" value="Glycoside hydrolase family 38, central domain"/>
    <property type="match status" value="1"/>
</dbReference>
<feature type="domain" description="Glycoside hydrolase family 38 central" evidence="9">
    <location>
        <begin position="536"/>
        <end position="616"/>
    </location>
</feature>
<keyword evidence="11" id="KW-1185">Reference proteome</keyword>
<evidence type="ECO:0000256" key="3">
    <source>
        <dbReference type="ARBA" id="ARBA00012752"/>
    </source>
</evidence>
<dbReference type="GO" id="GO:0004559">
    <property type="term" value="F:alpha-mannosidase activity"/>
    <property type="evidence" value="ECO:0007669"/>
    <property type="project" value="UniProtKB-EC"/>
</dbReference>
<dbReference type="InParanoid" id="A0A1X2HCG4"/>
<dbReference type="InterPro" id="IPR011330">
    <property type="entry name" value="Glyco_hydro/deAcase_b/a-brl"/>
</dbReference>
<dbReference type="FunFam" id="1.20.1270.50:FF:000004">
    <property type="entry name" value="alpha-mannosidase 2C1 isoform X1"/>
    <property type="match status" value="1"/>
</dbReference>
<dbReference type="STRING" id="13706.A0A1X2HCG4"/>
<dbReference type="Proteomes" id="UP000242180">
    <property type="component" value="Unassembled WGS sequence"/>
</dbReference>
<evidence type="ECO:0000313" key="10">
    <source>
        <dbReference type="EMBL" id="ORY96481.1"/>
    </source>
</evidence>
<dbReference type="InterPro" id="IPR015341">
    <property type="entry name" value="Glyco_hydro_38_cen"/>
</dbReference>
<dbReference type="InterPro" id="IPR054723">
    <property type="entry name" value="Ams1-like_N"/>
</dbReference>
<dbReference type="SUPFAM" id="SSF88713">
    <property type="entry name" value="Glycoside hydrolase/deacetylase"/>
    <property type="match status" value="1"/>
</dbReference>
<evidence type="ECO:0000259" key="9">
    <source>
        <dbReference type="SMART" id="SM00872"/>
    </source>
</evidence>
<dbReference type="FunFam" id="2.70.98.30:FF:000001">
    <property type="entry name" value="alpha-mannosidase 2C1 isoform X2"/>
    <property type="match status" value="1"/>
</dbReference>
<dbReference type="Pfam" id="PF01074">
    <property type="entry name" value="Glyco_hydro_38N"/>
    <property type="match status" value="1"/>
</dbReference>
<comment type="similarity">
    <text evidence="2">Belongs to the glycosyl hydrolase 38 family.</text>
</comment>
<gene>
    <name evidence="10" type="ORF">BCR43DRAFT_491768</name>
</gene>
<dbReference type="Pfam" id="PF22907">
    <property type="entry name" value="Ams1-like_1st"/>
    <property type="match status" value="1"/>
</dbReference>
<keyword evidence="6" id="KW-0326">Glycosidase</keyword>
<dbReference type="EMBL" id="MCGN01000005">
    <property type="protein sequence ID" value="ORY96481.1"/>
    <property type="molecule type" value="Genomic_DNA"/>
</dbReference>
<dbReference type="AlphaFoldDB" id="A0A1X2HCG4"/>
<accession>A0A1X2HCG4</accession>
<dbReference type="InterPro" id="IPR041147">
    <property type="entry name" value="GH38_C"/>
</dbReference>
<dbReference type="InterPro" id="IPR028995">
    <property type="entry name" value="Glyco_hydro_57/38_cen_sf"/>
</dbReference>
<keyword evidence="4" id="KW-0479">Metal-binding</keyword>
<dbReference type="OMA" id="DVFGFSW"/>
<dbReference type="EC" id="3.2.1.24" evidence="3"/>
<dbReference type="InterPro" id="IPR027291">
    <property type="entry name" value="Glyco_hydro_38_N_sf"/>
</dbReference>
<dbReference type="InterPro" id="IPR000602">
    <property type="entry name" value="Glyco_hydro_38_N"/>
</dbReference>
<dbReference type="OrthoDB" id="10261055at2759"/>
<evidence type="ECO:0000256" key="8">
    <source>
        <dbReference type="ARBA" id="ARBA00071615"/>
    </source>
</evidence>
<dbReference type="PANTHER" id="PTHR46017:SF1">
    <property type="entry name" value="ALPHA-MANNOSIDASE 2C1"/>
    <property type="match status" value="1"/>
</dbReference>